<feature type="compositionally biased region" description="Basic and acidic residues" evidence="4">
    <location>
        <begin position="1265"/>
        <end position="1281"/>
    </location>
</feature>
<feature type="domain" description="FtsK" evidence="6">
    <location>
        <begin position="855"/>
        <end position="1063"/>
    </location>
</feature>
<feature type="region of interest" description="Disordered" evidence="4">
    <location>
        <begin position="1200"/>
        <end position="1365"/>
    </location>
</feature>
<evidence type="ECO:0000313" key="8">
    <source>
        <dbReference type="Proteomes" id="UP001501490"/>
    </source>
</evidence>
<keyword evidence="8" id="KW-1185">Reference proteome</keyword>
<dbReference type="PANTHER" id="PTHR22683">
    <property type="entry name" value="SPORULATION PROTEIN RELATED"/>
    <property type="match status" value="1"/>
</dbReference>
<gene>
    <name evidence="7" type="ORF">GCM10022236_41690</name>
</gene>
<dbReference type="PANTHER" id="PTHR22683:SF41">
    <property type="entry name" value="DNA TRANSLOCASE FTSK"/>
    <property type="match status" value="1"/>
</dbReference>
<evidence type="ECO:0000256" key="3">
    <source>
        <dbReference type="PROSITE-ProRule" id="PRU00289"/>
    </source>
</evidence>
<name>A0ABP7ALD9_9ACTN</name>
<feature type="transmembrane region" description="Helical" evidence="5">
    <location>
        <begin position="175"/>
        <end position="196"/>
    </location>
</feature>
<dbReference type="InterPro" id="IPR027417">
    <property type="entry name" value="P-loop_NTPase"/>
</dbReference>
<comment type="caution">
    <text evidence="7">The sequence shown here is derived from an EMBL/GenBank/DDBJ whole genome shotgun (WGS) entry which is preliminary data.</text>
</comment>
<evidence type="ECO:0000256" key="4">
    <source>
        <dbReference type="SAM" id="MobiDB-lite"/>
    </source>
</evidence>
<dbReference type="InterPro" id="IPR002543">
    <property type="entry name" value="FtsK_dom"/>
</dbReference>
<protein>
    <recommendedName>
        <fullName evidence="6">FtsK domain-containing protein</fullName>
    </recommendedName>
</protein>
<accession>A0ABP7ALD9</accession>
<dbReference type="Proteomes" id="UP001501490">
    <property type="component" value="Unassembled WGS sequence"/>
</dbReference>
<evidence type="ECO:0000259" key="6">
    <source>
        <dbReference type="PROSITE" id="PS50901"/>
    </source>
</evidence>
<keyword evidence="2 3" id="KW-0067">ATP-binding</keyword>
<feature type="region of interest" description="Disordered" evidence="4">
    <location>
        <begin position="1062"/>
        <end position="1083"/>
    </location>
</feature>
<evidence type="ECO:0000256" key="1">
    <source>
        <dbReference type="ARBA" id="ARBA00022741"/>
    </source>
</evidence>
<dbReference type="Pfam" id="PF01580">
    <property type="entry name" value="FtsK_SpoIIIE"/>
    <property type="match status" value="1"/>
</dbReference>
<feature type="region of interest" description="Disordered" evidence="4">
    <location>
        <begin position="412"/>
        <end position="440"/>
    </location>
</feature>
<organism evidence="7 8">
    <name type="scientific">Microlunatus ginsengisoli</name>
    <dbReference type="NCBI Taxonomy" id="363863"/>
    <lineage>
        <taxon>Bacteria</taxon>
        <taxon>Bacillati</taxon>
        <taxon>Actinomycetota</taxon>
        <taxon>Actinomycetes</taxon>
        <taxon>Propionibacteriales</taxon>
        <taxon>Propionibacteriaceae</taxon>
        <taxon>Microlunatus</taxon>
    </lineage>
</organism>
<keyword evidence="5" id="KW-1133">Transmembrane helix</keyword>
<dbReference type="InterPro" id="IPR050206">
    <property type="entry name" value="FtsK/SpoIIIE/SftA"/>
</dbReference>
<evidence type="ECO:0000256" key="2">
    <source>
        <dbReference type="ARBA" id="ARBA00022840"/>
    </source>
</evidence>
<feature type="compositionally biased region" description="Acidic residues" evidence="4">
    <location>
        <begin position="1254"/>
        <end position="1264"/>
    </location>
</feature>
<proteinExistence type="predicted"/>
<dbReference type="SUPFAM" id="SSF52540">
    <property type="entry name" value="P-loop containing nucleoside triphosphate hydrolases"/>
    <property type="match status" value="1"/>
</dbReference>
<feature type="transmembrane region" description="Helical" evidence="5">
    <location>
        <begin position="100"/>
        <end position="119"/>
    </location>
</feature>
<evidence type="ECO:0000256" key="5">
    <source>
        <dbReference type="SAM" id="Phobius"/>
    </source>
</evidence>
<feature type="compositionally biased region" description="Acidic residues" evidence="4">
    <location>
        <begin position="422"/>
        <end position="432"/>
    </location>
</feature>
<feature type="transmembrane region" description="Helical" evidence="5">
    <location>
        <begin position="12"/>
        <end position="33"/>
    </location>
</feature>
<feature type="compositionally biased region" description="Basic and acidic residues" evidence="4">
    <location>
        <begin position="1217"/>
        <end position="1228"/>
    </location>
</feature>
<reference evidence="8" key="1">
    <citation type="journal article" date="2019" name="Int. J. Syst. Evol. Microbiol.">
        <title>The Global Catalogue of Microorganisms (GCM) 10K type strain sequencing project: providing services to taxonomists for standard genome sequencing and annotation.</title>
        <authorList>
            <consortium name="The Broad Institute Genomics Platform"/>
            <consortium name="The Broad Institute Genome Sequencing Center for Infectious Disease"/>
            <person name="Wu L."/>
            <person name="Ma J."/>
        </authorList>
    </citation>
    <scope>NUCLEOTIDE SEQUENCE [LARGE SCALE GENOMIC DNA]</scope>
    <source>
        <strain evidence="8">JCM 16929</strain>
    </source>
</reference>
<dbReference type="EMBL" id="BAABAB010000036">
    <property type="protein sequence ID" value="GAA3634745.1"/>
    <property type="molecule type" value="Genomic_DNA"/>
</dbReference>
<sequence>MGVRRSETTPSLLGSVLTVVVAGPALCLLLWWLGLPGAAAVWLAIIVRGSAVVPPELTGPRRDGRPTVGSELEQRRLDRYLLAVDLRDACLNPATLAPGWPVLASSLVAVLVGVLVWLVPQAWPVTRWVDGGLAALVVAAVAGSGRKAGGSGEPCPGTRVDTLPGLLARSPVRSVLLGTAGLLAGAAAAAVAVRVASLPVWSGLRRALLGFEVPGAGPLPWPAPLREFPSTPGWWFVVPAVLLGAVALLGPGWQRLALANWRALVRARAEWAERWAVVKVDPAPRLVDRHALDGPNGTVIVETFGCNPGHPADKVLALADRLRPTLGDDSVRLALLPLPRTDPATDEAVPGTASTLGFRAVRWPGGLVDITDPAVGQELVGPALESAMAWAAESTGWARMLLVGATRISRPPTLARGSGSVDGDEPAPEVDGGDGPSRGRQAWAVEWTSPIGMDMVQVRLNLTAPMAASLGCEVLADHRATGGRLHGQGVMYAGALTDGSARIDPDRLPAPLPAGVDGPGQMLENLTVDDWWVRVWAAVLGSDANPPTPKHNVRSTVTLPGGVEIVTQPFVVRQGQDPRDFFGREAKLTSAMDSMGFVAVTAFPDRSSNRPGERHPMAFQVHYSRGAVPRITALGPVPPAAALPLLAGRVNAAFRAARLAQPETYAVRCLTEPGSTGHIWEARVRLYDGVTLADLRARRKQLAITLGVPWLRIVEDGNDCRLVAGVDLAGARLGPQPRAELAAHDWEQVWRDARCTGADGALPALLSVRALPSNDAVSELVFRIPAGLDLARLRSAKGKLATGSENGFVEIGPGAEPSTVTVLAARTDPMPAVAPYRFGADPGEHRIAFADGIDGEPVAMDLTEVAHLLLVGTSGGGKTTAGQAIIQGALAGGAQVVVVDVQKGCADFRYAEPWCLRMAGDLADAAATMTALYAEVQRRRDLNAAHGVGSVHALPAAIRPPDVFVVVDEFFGLISSAERPATRSEPNPDLEAARLEALAAYSAKARIAYLAGRIGAEARSAGFHLVLMTQALTSKMRLPASIADLKVNSNRILLGKANHGERMSALRQPETAPDPGETVPRGRGVYEPVVGEARLVQFWYAPTGEYRTWLEHHVDKVAEQDRLDIEPHRMDPTAGAEFVITDERDGEERVAGARVVDGMPETAPVEVDDTLDLFDGLELPELVDDIDVDWSIVVGAEDGIGRDGEATLPGRSVDQPPGRRADREREPFDLGGGGPETASGPYQGGEPATGSAHDEDDQDGEDGWDDRPDARGGIRPARENDGADEEWFGIGPERGGGGSAGAVIRADPVDEEEFGDWPPRPPAAADRTGNDIAEEDLPDGADPGVDADPPVPVPMADPLAGLRRR</sequence>
<keyword evidence="1 3" id="KW-0547">Nucleotide-binding</keyword>
<dbReference type="RefSeq" id="WP_344808214.1">
    <property type="nucleotide sequence ID" value="NZ_BAABAB010000036.1"/>
</dbReference>
<feature type="compositionally biased region" description="Low complexity" evidence="4">
    <location>
        <begin position="1356"/>
        <end position="1365"/>
    </location>
</feature>
<evidence type="ECO:0000313" key="7">
    <source>
        <dbReference type="EMBL" id="GAA3634745.1"/>
    </source>
</evidence>
<keyword evidence="5" id="KW-0812">Transmembrane</keyword>
<keyword evidence="5" id="KW-0472">Membrane</keyword>
<dbReference type="Gene3D" id="3.40.50.300">
    <property type="entry name" value="P-loop containing nucleotide triphosphate hydrolases"/>
    <property type="match status" value="1"/>
</dbReference>
<feature type="binding site" evidence="3">
    <location>
        <begin position="872"/>
        <end position="879"/>
    </location>
    <ligand>
        <name>ATP</name>
        <dbReference type="ChEBI" id="CHEBI:30616"/>
    </ligand>
</feature>
<dbReference type="PROSITE" id="PS50901">
    <property type="entry name" value="FTSK"/>
    <property type="match status" value="1"/>
</dbReference>